<dbReference type="EMBL" id="CAUYUJ010014125">
    <property type="protein sequence ID" value="CAK0837265.1"/>
    <property type="molecule type" value="Genomic_DNA"/>
</dbReference>
<reference evidence="2" key="1">
    <citation type="submission" date="2023-10" db="EMBL/GenBank/DDBJ databases">
        <authorList>
            <person name="Chen Y."/>
            <person name="Shah S."/>
            <person name="Dougan E. K."/>
            <person name="Thang M."/>
            <person name="Chan C."/>
        </authorList>
    </citation>
    <scope>NUCLEOTIDE SEQUENCE [LARGE SCALE GENOMIC DNA]</scope>
</reference>
<organism evidence="2 3">
    <name type="scientific">Prorocentrum cordatum</name>
    <dbReference type="NCBI Taxonomy" id="2364126"/>
    <lineage>
        <taxon>Eukaryota</taxon>
        <taxon>Sar</taxon>
        <taxon>Alveolata</taxon>
        <taxon>Dinophyceae</taxon>
        <taxon>Prorocentrales</taxon>
        <taxon>Prorocentraceae</taxon>
        <taxon>Prorocentrum</taxon>
    </lineage>
</organism>
<accession>A0ABN9SY88</accession>
<keyword evidence="3" id="KW-1185">Reference proteome</keyword>
<comment type="caution">
    <text evidence="2">The sequence shown here is derived from an EMBL/GenBank/DDBJ whole genome shotgun (WGS) entry which is preliminary data.</text>
</comment>
<dbReference type="Proteomes" id="UP001189429">
    <property type="component" value="Unassembled WGS sequence"/>
</dbReference>
<name>A0ABN9SY88_9DINO</name>
<evidence type="ECO:0000256" key="1">
    <source>
        <dbReference type="SAM" id="MobiDB-lite"/>
    </source>
</evidence>
<feature type="compositionally biased region" description="Basic residues" evidence="1">
    <location>
        <begin position="60"/>
        <end position="70"/>
    </location>
</feature>
<evidence type="ECO:0000313" key="2">
    <source>
        <dbReference type="EMBL" id="CAK0837265.1"/>
    </source>
</evidence>
<gene>
    <name evidence="2" type="ORF">PCOR1329_LOCUS33510</name>
</gene>
<sequence>MDPGQQIPDLGPASHPESILAVPGPEKGPQGPEMPEARPPRLVTTRGGLGLCADSGRSPPARRKGRRRARATLEQQPPPRCASHGRLAHRRGRAVCGGLPEGPPGLSEALLLPEDCAVHASRRS</sequence>
<proteinExistence type="predicted"/>
<evidence type="ECO:0000313" key="3">
    <source>
        <dbReference type="Proteomes" id="UP001189429"/>
    </source>
</evidence>
<protein>
    <submittedName>
        <fullName evidence="2">Uncharacterized protein</fullName>
    </submittedName>
</protein>
<feature type="region of interest" description="Disordered" evidence="1">
    <location>
        <begin position="1"/>
        <end position="86"/>
    </location>
</feature>